<evidence type="ECO:0000313" key="4">
    <source>
        <dbReference type="EMBL" id="PWF21238.1"/>
    </source>
</evidence>
<feature type="domain" description="Glycine zipper 2TM" evidence="3">
    <location>
        <begin position="33"/>
        <end position="68"/>
    </location>
</feature>
<protein>
    <recommendedName>
        <fullName evidence="3">Glycine zipper 2TM domain-containing protein</fullName>
    </recommendedName>
</protein>
<accession>A0A2V1JWS8</accession>
<gene>
    <name evidence="4" type="ORF">DD235_15595</name>
</gene>
<comment type="caution">
    <text evidence="4">The sequence shown here is derived from an EMBL/GenBank/DDBJ whole genome shotgun (WGS) entry which is preliminary data.</text>
</comment>
<dbReference type="GO" id="GO:0019867">
    <property type="term" value="C:outer membrane"/>
    <property type="evidence" value="ECO:0007669"/>
    <property type="project" value="InterPro"/>
</dbReference>
<dbReference type="RefSeq" id="WP_109063045.1">
    <property type="nucleotide sequence ID" value="NZ_QETA01000008.1"/>
</dbReference>
<reference evidence="5" key="1">
    <citation type="submission" date="2018-05" db="EMBL/GenBank/DDBJ databases">
        <authorList>
            <person name="Li Y."/>
        </authorList>
    </citation>
    <scope>NUCLEOTIDE SEQUENCE [LARGE SCALE GENOMIC DNA]</scope>
    <source>
        <strain evidence="5">3d-2-2</strain>
    </source>
</reference>
<keyword evidence="2" id="KW-0732">Signal</keyword>
<name>A0A2V1JWS8_9BURK</name>
<evidence type="ECO:0000313" key="5">
    <source>
        <dbReference type="Proteomes" id="UP000245212"/>
    </source>
</evidence>
<dbReference type="Proteomes" id="UP000245212">
    <property type="component" value="Unassembled WGS sequence"/>
</dbReference>
<feature type="compositionally biased region" description="Basic residues" evidence="1">
    <location>
        <begin position="93"/>
        <end position="118"/>
    </location>
</feature>
<evidence type="ECO:0000256" key="2">
    <source>
        <dbReference type="SAM" id="SignalP"/>
    </source>
</evidence>
<dbReference type="Pfam" id="PF05433">
    <property type="entry name" value="Rick_17kDa_Anti"/>
    <property type="match status" value="1"/>
</dbReference>
<sequence length="118" mass="12507">MKPTTRLATYILAGMIALGSSAASATDRTTRNTVIGAGLGALAGAVLTEGNTWATLGGAAAGGVLGNLLTEERPRQRYGHHGGRHRSEWRSGPNRHHAGGAWRHDRRNGAPHHGHRHR</sequence>
<organism evidence="4 5">
    <name type="scientific">Corticimicrobacter populi</name>
    <dbReference type="NCBI Taxonomy" id="2175229"/>
    <lineage>
        <taxon>Bacteria</taxon>
        <taxon>Pseudomonadati</taxon>
        <taxon>Pseudomonadota</taxon>
        <taxon>Betaproteobacteria</taxon>
        <taxon>Burkholderiales</taxon>
        <taxon>Alcaligenaceae</taxon>
        <taxon>Corticimicrobacter</taxon>
    </lineage>
</organism>
<proteinExistence type="predicted"/>
<evidence type="ECO:0000259" key="3">
    <source>
        <dbReference type="Pfam" id="PF05433"/>
    </source>
</evidence>
<feature type="region of interest" description="Disordered" evidence="1">
    <location>
        <begin position="73"/>
        <end position="118"/>
    </location>
</feature>
<keyword evidence="5" id="KW-1185">Reference proteome</keyword>
<dbReference type="EMBL" id="QETA01000008">
    <property type="protein sequence ID" value="PWF21238.1"/>
    <property type="molecule type" value="Genomic_DNA"/>
</dbReference>
<evidence type="ECO:0000256" key="1">
    <source>
        <dbReference type="SAM" id="MobiDB-lite"/>
    </source>
</evidence>
<dbReference type="AlphaFoldDB" id="A0A2V1JWS8"/>
<feature type="chain" id="PRO_5015938656" description="Glycine zipper 2TM domain-containing protein" evidence="2">
    <location>
        <begin position="26"/>
        <end position="118"/>
    </location>
</feature>
<dbReference type="InterPro" id="IPR008816">
    <property type="entry name" value="Gly_zipper_2TM_dom"/>
</dbReference>
<feature type="signal peptide" evidence="2">
    <location>
        <begin position="1"/>
        <end position="25"/>
    </location>
</feature>